<dbReference type="NCBIfam" id="TIGR00040">
    <property type="entry name" value="yfcE"/>
    <property type="match status" value="1"/>
</dbReference>
<dbReference type="InterPro" id="IPR000979">
    <property type="entry name" value="Phosphodiesterase_MJ0936/Vps29"/>
</dbReference>
<dbReference type="OMA" id="IGCCNGY"/>
<feature type="compositionally biased region" description="Basic and acidic residues" evidence="4">
    <location>
        <begin position="182"/>
        <end position="191"/>
    </location>
</feature>
<accession>A0A642UQV4</accession>
<gene>
    <name evidence="6" type="ORF">DIURU_002420</name>
</gene>
<dbReference type="InterPro" id="IPR024654">
    <property type="entry name" value="Calcineurin-like_PHP_lpxH"/>
</dbReference>
<comment type="similarity">
    <text evidence="1 3">Belongs to the VPS29 family.</text>
</comment>
<feature type="compositionally biased region" description="Basic and acidic residues" evidence="4">
    <location>
        <begin position="209"/>
        <end position="218"/>
    </location>
</feature>
<dbReference type="Gene3D" id="3.60.21.10">
    <property type="match status" value="2"/>
</dbReference>
<evidence type="ECO:0000256" key="2">
    <source>
        <dbReference type="ARBA" id="ARBA00017767"/>
    </source>
</evidence>
<organism evidence="6 7">
    <name type="scientific">Diutina rugosa</name>
    <name type="common">Yeast</name>
    <name type="synonym">Candida rugosa</name>
    <dbReference type="NCBI Taxonomy" id="5481"/>
    <lineage>
        <taxon>Eukaryota</taxon>
        <taxon>Fungi</taxon>
        <taxon>Dikarya</taxon>
        <taxon>Ascomycota</taxon>
        <taxon>Saccharomycotina</taxon>
        <taxon>Pichiomycetes</taxon>
        <taxon>Debaryomycetaceae</taxon>
        <taxon>Diutina</taxon>
    </lineage>
</organism>
<dbReference type="AlphaFoldDB" id="A0A642UQV4"/>
<name>A0A642UQV4_DIURU</name>
<evidence type="ECO:0000313" key="6">
    <source>
        <dbReference type="EMBL" id="KAA8903534.1"/>
    </source>
</evidence>
<proteinExistence type="inferred from homology"/>
<feature type="domain" description="Calcineurin-like phosphoesterase" evidence="5">
    <location>
        <begin position="32"/>
        <end position="160"/>
    </location>
</feature>
<protein>
    <recommendedName>
        <fullName evidence="2 3">Vacuolar protein sorting-associated protein 29</fullName>
    </recommendedName>
</protein>
<dbReference type="SUPFAM" id="SSF56300">
    <property type="entry name" value="Metallo-dependent phosphatases"/>
    <property type="match status" value="1"/>
</dbReference>
<comment type="caution">
    <text evidence="6">The sequence shown here is derived from an EMBL/GenBank/DDBJ whole genome shotgun (WGS) entry which is preliminary data.</text>
</comment>
<feature type="region of interest" description="Disordered" evidence="4">
    <location>
        <begin position="170"/>
        <end position="253"/>
    </location>
</feature>
<evidence type="ECO:0000256" key="4">
    <source>
        <dbReference type="SAM" id="MobiDB-lite"/>
    </source>
</evidence>
<dbReference type="EMBL" id="SWFT01000067">
    <property type="protein sequence ID" value="KAA8903534.1"/>
    <property type="molecule type" value="Genomic_DNA"/>
</dbReference>
<dbReference type="VEuPathDB" id="FungiDB:DIURU_002420"/>
<reference evidence="6 7" key="1">
    <citation type="submission" date="2019-07" db="EMBL/GenBank/DDBJ databases">
        <title>Genome assembly of two rare yeast pathogens: Diutina rugosa and Trichomonascus ciferrii.</title>
        <authorList>
            <person name="Mixao V."/>
            <person name="Saus E."/>
            <person name="Hansen A."/>
            <person name="Lass-Flor C."/>
            <person name="Gabaldon T."/>
        </authorList>
    </citation>
    <scope>NUCLEOTIDE SEQUENCE [LARGE SCALE GENOMIC DNA]</scope>
    <source>
        <strain evidence="6 7">CBS 613</strain>
    </source>
</reference>
<dbReference type="InterPro" id="IPR029052">
    <property type="entry name" value="Metallo-depent_PP-like"/>
</dbReference>
<dbReference type="Proteomes" id="UP000449547">
    <property type="component" value="Unassembled WGS sequence"/>
</dbReference>
<dbReference type="GeneID" id="54781071"/>
<dbReference type="Pfam" id="PF12850">
    <property type="entry name" value="Metallophos_2"/>
    <property type="match status" value="1"/>
</dbReference>
<dbReference type="PANTHER" id="PTHR11124">
    <property type="entry name" value="VACUOLAR SORTING PROTEIN VPS29"/>
    <property type="match status" value="1"/>
</dbReference>
<dbReference type="OrthoDB" id="10258130at2759"/>
<sequence length="307" mass="33663">MLVLAIGGSFIPTRACKLPPQFIKLLKRSSASSNGIEHVICLGNMNASVATLKFLKDISSNLHLVKGEEDDIGILTQQLSELKGEETVIPLYNVISVDKLKIGFTSGIQTAPKNDPLVLSTIARDLDVDILLWGGLHKIEAYTMDGKFFVNPGSASGAFTFELPEYELDDEKTSKTQDSNSIDEKPPHATDEASTTDDVSHSESGGSNEKNDLEDHSENNFSSNNTSDSLDDTKTPKRPNVVASTSKEDPEPNVVEYEESLDFERIYADTENVPSFCILDVQGTTCDLYIYTCLEGNVKVDKVVYQK</sequence>
<evidence type="ECO:0000313" key="7">
    <source>
        <dbReference type="Proteomes" id="UP000449547"/>
    </source>
</evidence>
<feature type="compositionally biased region" description="Low complexity" evidence="4">
    <location>
        <begin position="219"/>
        <end position="228"/>
    </location>
</feature>
<evidence type="ECO:0000259" key="5">
    <source>
        <dbReference type="Pfam" id="PF12850"/>
    </source>
</evidence>
<feature type="compositionally biased region" description="Polar residues" evidence="4">
    <location>
        <begin position="192"/>
        <end position="208"/>
    </location>
</feature>
<dbReference type="RefSeq" id="XP_034012836.1">
    <property type="nucleotide sequence ID" value="XM_034155070.1"/>
</dbReference>
<keyword evidence="7" id="KW-1185">Reference proteome</keyword>
<evidence type="ECO:0000256" key="3">
    <source>
        <dbReference type="RuleBase" id="RU362040"/>
    </source>
</evidence>
<evidence type="ECO:0000256" key="1">
    <source>
        <dbReference type="ARBA" id="ARBA00005945"/>
    </source>
</evidence>